<dbReference type="CDD" id="cd00086">
    <property type="entry name" value="homeodomain"/>
    <property type="match status" value="1"/>
</dbReference>
<reference evidence="13" key="1">
    <citation type="journal article" date="2016" name="Insect Biochem. Mol. Biol.">
        <title>Multifaceted biological insights from a draft genome sequence of the tobacco hornworm moth, Manduca sexta.</title>
        <authorList>
            <person name="Kanost M.R."/>
            <person name="Arrese E.L."/>
            <person name="Cao X."/>
            <person name="Chen Y.R."/>
            <person name="Chellapilla S."/>
            <person name="Goldsmith M.R."/>
            <person name="Grosse-Wilde E."/>
            <person name="Heckel D.G."/>
            <person name="Herndon N."/>
            <person name="Jiang H."/>
            <person name="Papanicolaou A."/>
            <person name="Qu J."/>
            <person name="Soulages J.L."/>
            <person name="Vogel H."/>
            <person name="Walters J."/>
            <person name="Waterhouse R.M."/>
            <person name="Ahn S.J."/>
            <person name="Almeida F.C."/>
            <person name="An C."/>
            <person name="Aqrawi P."/>
            <person name="Bretschneider A."/>
            <person name="Bryant W.B."/>
            <person name="Bucks S."/>
            <person name="Chao H."/>
            <person name="Chevignon G."/>
            <person name="Christen J.M."/>
            <person name="Clarke D.F."/>
            <person name="Dittmer N.T."/>
            <person name="Ferguson L.C.F."/>
            <person name="Garavelou S."/>
            <person name="Gordon K.H.J."/>
            <person name="Gunaratna R.T."/>
            <person name="Han Y."/>
            <person name="Hauser F."/>
            <person name="He Y."/>
            <person name="Heidel-Fischer H."/>
            <person name="Hirsh A."/>
            <person name="Hu Y."/>
            <person name="Jiang H."/>
            <person name="Kalra D."/>
            <person name="Klinner C."/>
            <person name="Konig C."/>
            <person name="Kovar C."/>
            <person name="Kroll A.R."/>
            <person name="Kuwar S.S."/>
            <person name="Lee S.L."/>
            <person name="Lehman R."/>
            <person name="Li K."/>
            <person name="Li Z."/>
            <person name="Liang H."/>
            <person name="Lovelace S."/>
            <person name="Lu Z."/>
            <person name="Mansfield J.H."/>
            <person name="McCulloch K.J."/>
            <person name="Mathew T."/>
            <person name="Morton B."/>
            <person name="Muzny D.M."/>
            <person name="Neunemann D."/>
            <person name="Ongeri F."/>
            <person name="Pauchet Y."/>
            <person name="Pu L.L."/>
            <person name="Pyrousis I."/>
            <person name="Rao X.J."/>
            <person name="Redding A."/>
            <person name="Roesel C."/>
            <person name="Sanchez-Gracia A."/>
            <person name="Schaack S."/>
            <person name="Shukla A."/>
            <person name="Tetreau G."/>
            <person name="Wang Y."/>
            <person name="Xiong G.H."/>
            <person name="Traut W."/>
            <person name="Walsh T.K."/>
            <person name="Worley K.C."/>
            <person name="Wu D."/>
            <person name="Wu W."/>
            <person name="Wu Y.Q."/>
            <person name="Zhang X."/>
            <person name="Zou Z."/>
            <person name="Zucker H."/>
            <person name="Briscoe A.D."/>
            <person name="Burmester T."/>
            <person name="Clem R.J."/>
            <person name="Feyereisen R."/>
            <person name="Grimmelikhuijzen C.J.P."/>
            <person name="Hamodrakas S.J."/>
            <person name="Hansson B.S."/>
            <person name="Huguet E."/>
            <person name="Jermiin L.S."/>
            <person name="Lan Q."/>
            <person name="Lehman H.K."/>
            <person name="Lorenzen M."/>
            <person name="Merzendorfer H."/>
            <person name="Michalopoulos I."/>
            <person name="Morton D.B."/>
            <person name="Muthukrishnan S."/>
            <person name="Oakeshott J.G."/>
            <person name="Palmer W."/>
            <person name="Park Y."/>
            <person name="Passarelli A.L."/>
            <person name="Rozas J."/>
            <person name="Schwartz L.M."/>
            <person name="Smith W."/>
            <person name="Southgate A."/>
            <person name="Vilcinskas A."/>
            <person name="Vogt R."/>
            <person name="Wang P."/>
            <person name="Werren J."/>
            <person name="Yu X.Q."/>
            <person name="Zhou J.J."/>
            <person name="Brown S.J."/>
            <person name="Scherer S.E."/>
            <person name="Richards S."/>
            <person name="Blissard G.W."/>
        </authorList>
    </citation>
    <scope>NUCLEOTIDE SEQUENCE</scope>
</reference>
<evidence type="ECO:0000256" key="2">
    <source>
        <dbReference type="ARBA" id="ARBA00009107"/>
    </source>
</evidence>
<name>A0A921Z9K6_MANSE</name>
<comment type="caution">
    <text evidence="13">The sequence shown here is derived from an EMBL/GenBank/DDBJ whole genome shotgun (WGS) entry which is preliminary data.</text>
</comment>
<keyword evidence="6 9" id="KW-0371">Homeobox</keyword>
<organism evidence="13 14">
    <name type="scientific">Manduca sexta</name>
    <name type="common">Tobacco hawkmoth</name>
    <name type="synonym">Tobacco hornworm</name>
    <dbReference type="NCBI Taxonomy" id="7130"/>
    <lineage>
        <taxon>Eukaryota</taxon>
        <taxon>Metazoa</taxon>
        <taxon>Ecdysozoa</taxon>
        <taxon>Arthropoda</taxon>
        <taxon>Hexapoda</taxon>
        <taxon>Insecta</taxon>
        <taxon>Pterygota</taxon>
        <taxon>Neoptera</taxon>
        <taxon>Endopterygota</taxon>
        <taxon>Lepidoptera</taxon>
        <taxon>Glossata</taxon>
        <taxon>Ditrysia</taxon>
        <taxon>Bombycoidea</taxon>
        <taxon>Sphingidae</taxon>
        <taxon>Sphinginae</taxon>
        <taxon>Sphingini</taxon>
        <taxon>Manduca</taxon>
    </lineage>
</organism>
<feature type="DNA-binding region" description="Homeobox" evidence="9">
    <location>
        <begin position="315"/>
        <end position="374"/>
    </location>
</feature>
<feature type="region of interest" description="Disordered" evidence="11">
    <location>
        <begin position="247"/>
        <end position="271"/>
    </location>
</feature>
<feature type="domain" description="Homeobox" evidence="12">
    <location>
        <begin position="313"/>
        <end position="373"/>
    </location>
</feature>
<dbReference type="InterPro" id="IPR050296">
    <property type="entry name" value="Antp_homeobox"/>
</dbReference>
<gene>
    <name evidence="13" type="ORF">O3G_MSEX008110</name>
</gene>
<evidence type="ECO:0000256" key="7">
    <source>
        <dbReference type="ARBA" id="ARBA00023163"/>
    </source>
</evidence>
<dbReference type="EMBL" id="JH668442">
    <property type="protein sequence ID" value="KAG6453341.1"/>
    <property type="molecule type" value="Genomic_DNA"/>
</dbReference>
<accession>A0A921Z9K6</accession>
<dbReference type="GO" id="GO:0048337">
    <property type="term" value="P:positive regulation of mesodermal cell fate specification"/>
    <property type="evidence" value="ECO:0007669"/>
    <property type="project" value="UniProtKB-ARBA"/>
</dbReference>
<reference evidence="13" key="2">
    <citation type="submission" date="2020-12" db="EMBL/GenBank/DDBJ databases">
        <authorList>
            <person name="Kanost M."/>
        </authorList>
    </citation>
    <scope>NUCLEOTIDE SEQUENCE</scope>
</reference>
<dbReference type="Proteomes" id="UP000791440">
    <property type="component" value="Unassembled WGS sequence"/>
</dbReference>
<keyword evidence="5 9" id="KW-0238">DNA-binding</keyword>
<dbReference type="FunFam" id="1.10.10.60:FF:000398">
    <property type="entry name" value="Homeobox protein lin-39"/>
    <property type="match status" value="1"/>
</dbReference>
<comment type="similarity">
    <text evidence="2">Belongs to the Antp homeobox family.</text>
</comment>
<proteinExistence type="inferred from homology"/>
<keyword evidence="8 9" id="KW-0539">Nucleus</keyword>
<evidence type="ECO:0000256" key="6">
    <source>
        <dbReference type="ARBA" id="ARBA00023155"/>
    </source>
</evidence>
<dbReference type="GO" id="GO:0000978">
    <property type="term" value="F:RNA polymerase II cis-regulatory region sequence-specific DNA binding"/>
    <property type="evidence" value="ECO:0007669"/>
    <property type="project" value="TreeGrafter"/>
</dbReference>
<dbReference type="PROSITE" id="PS00027">
    <property type="entry name" value="HOMEOBOX_1"/>
    <property type="match status" value="1"/>
</dbReference>
<keyword evidence="3" id="KW-0217">Developmental protein</keyword>
<feature type="compositionally biased region" description="Polar residues" evidence="11">
    <location>
        <begin position="138"/>
        <end position="159"/>
    </location>
</feature>
<dbReference type="SMART" id="SM00389">
    <property type="entry name" value="HOX"/>
    <property type="match status" value="1"/>
</dbReference>
<comment type="subcellular location">
    <subcellularLocation>
        <location evidence="1 9 10">Nucleus</location>
    </subcellularLocation>
</comment>
<protein>
    <recommendedName>
        <fullName evidence="12">Homeobox domain-containing protein</fullName>
    </recommendedName>
</protein>
<dbReference type="Pfam" id="PF00046">
    <property type="entry name" value="Homeodomain"/>
    <property type="match status" value="1"/>
</dbReference>
<feature type="region of interest" description="Disordered" evidence="11">
    <location>
        <begin position="135"/>
        <end position="191"/>
    </location>
</feature>
<evidence type="ECO:0000256" key="5">
    <source>
        <dbReference type="ARBA" id="ARBA00023125"/>
    </source>
</evidence>
<evidence type="ECO:0000313" key="14">
    <source>
        <dbReference type="Proteomes" id="UP000791440"/>
    </source>
</evidence>
<evidence type="ECO:0000259" key="12">
    <source>
        <dbReference type="PROSITE" id="PS50071"/>
    </source>
</evidence>
<dbReference type="GO" id="GO:0009952">
    <property type="term" value="P:anterior/posterior pattern specification"/>
    <property type="evidence" value="ECO:0007669"/>
    <property type="project" value="TreeGrafter"/>
</dbReference>
<evidence type="ECO:0000256" key="3">
    <source>
        <dbReference type="ARBA" id="ARBA00022473"/>
    </source>
</evidence>
<keyword evidence="14" id="KW-1185">Reference proteome</keyword>
<dbReference type="PANTHER" id="PTHR45659:SF4">
    <property type="entry name" value="HOMEOBOX PROTEIN ABDOMINAL-A"/>
    <property type="match status" value="1"/>
</dbReference>
<evidence type="ECO:0000256" key="9">
    <source>
        <dbReference type="PROSITE-ProRule" id="PRU00108"/>
    </source>
</evidence>
<dbReference type="AlphaFoldDB" id="A0A921Z9K6"/>
<dbReference type="PANTHER" id="PTHR45659">
    <property type="entry name" value="HOMEOBOX PROTEIN HOX"/>
    <property type="match status" value="1"/>
</dbReference>
<dbReference type="GO" id="GO:0000981">
    <property type="term" value="F:DNA-binding transcription factor activity, RNA polymerase II-specific"/>
    <property type="evidence" value="ECO:0007669"/>
    <property type="project" value="InterPro"/>
</dbReference>
<dbReference type="PROSITE" id="PS50071">
    <property type="entry name" value="HOMEOBOX_2"/>
    <property type="match status" value="1"/>
</dbReference>
<keyword evidence="4" id="KW-0805">Transcription regulation</keyword>
<evidence type="ECO:0000256" key="10">
    <source>
        <dbReference type="RuleBase" id="RU000682"/>
    </source>
</evidence>
<evidence type="ECO:0000256" key="1">
    <source>
        <dbReference type="ARBA" id="ARBA00004123"/>
    </source>
</evidence>
<evidence type="ECO:0000256" key="11">
    <source>
        <dbReference type="SAM" id="MobiDB-lite"/>
    </source>
</evidence>
<dbReference type="InterPro" id="IPR017970">
    <property type="entry name" value="Homeobox_CS"/>
</dbReference>
<evidence type="ECO:0000256" key="4">
    <source>
        <dbReference type="ARBA" id="ARBA00023015"/>
    </source>
</evidence>
<dbReference type="GO" id="GO:0005634">
    <property type="term" value="C:nucleus"/>
    <property type="evidence" value="ECO:0007669"/>
    <property type="project" value="UniProtKB-SubCell"/>
</dbReference>
<evidence type="ECO:0000313" key="13">
    <source>
        <dbReference type="EMBL" id="KAG6453341.1"/>
    </source>
</evidence>
<keyword evidence="7" id="KW-0804">Transcription</keyword>
<evidence type="ECO:0000256" key="8">
    <source>
        <dbReference type="ARBA" id="ARBA00023242"/>
    </source>
</evidence>
<dbReference type="InterPro" id="IPR001356">
    <property type="entry name" value="HD"/>
</dbReference>
<sequence>MSSVATNRASEMWNCADVNDNSARQTKYYGNKQYAMTPANYYNYQNFYPQNPEYAHMLSANYPGKMYEQNVSNGVVKSEPQWQGYASNYNMNNTNLDMVQKWREMNYYAHPHENYASDGRMYPLINQGVYDRGEDVRSINSPSQCSIPESYGSPQSVTGNFKPPSPESNDSPNLRALLTKPKSNNNPSPYFVKCEKPYSQEMLQQMPYTEEVGEWQKTNETAAEKECNLSQFHGGFENLEGQTSIKKDAVGGAPAPSEGAQSSQDPAESCQEVTRVEAGGNNADYAENKMAAAAEVQAFYPWMKGIGNDDKKEGSKRTRQTYTRFQTLELEKEFHFNKYLSRRRRIEVSHALGLTERQIKIWFQNRRMKAKKDGKLNTSPDPYAVDDISATKLGTAPEYMDSRQMEFPNYHMGTMQANIGQMPGNMVQNCMMSPYGSVIPKI</sequence>